<comment type="similarity">
    <text evidence="1">Belongs to the bacterial phospholipase C family.</text>
</comment>
<proteinExistence type="inferred from homology"/>
<evidence type="ECO:0000256" key="2">
    <source>
        <dbReference type="ARBA" id="ARBA00012018"/>
    </source>
</evidence>
<evidence type="ECO:0000256" key="3">
    <source>
        <dbReference type="ARBA" id="ARBA00022801"/>
    </source>
</evidence>
<dbReference type="STRING" id="240015.ACP_2725"/>
<dbReference type="NCBIfam" id="TIGR01409">
    <property type="entry name" value="TAT_signal_seq"/>
    <property type="match status" value="1"/>
</dbReference>
<dbReference type="GO" id="GO:0034480">
    <property type="term" value="F:phosphatidylcholine phospholipase C activity"/>
    <property type="evidence" value="ECO:0007669"/>
    <property type="project" value="UniProtKB-EC"/>
</dbReference>
<organism evidence="5 6">
    <name type="scientific">Acidobacterium capsulatum (strain ATCC 51196 / DSM 11244 / BCRC 80197 / JCM 7670 / NBRC 15755 / NCIMB 13165 / 161)</name>
    <dbReference type="NCBI Taxonomy" id="240015"/>
    <lineage>
        <taxon>Bacteria</taxon>
        <taxon>Pseudomonadati</taxon>
        <taxon>Acidobacteriota</taxon>
        <taxon>Terriglobia</taxon>
        <taxon>Terriglobales</taxon>
        <taxon>Acidobacteriaceae</taxon>
        <taxon>Acidobacterium</taxon>
    </lineage>
</organism>
<dbReference type="EC" id="3.1.4.3" evidence="2"/>
<dbReference type="EMBL" id="CP001472">
    <property type="protein sequence ID" value="ACO34429.1"/>
    <property type="molecule type" value="Genomic_DNA"/>
</dbReference>
<keyword evidence="3" id="KW-0378">Hydrolase</keyword>
<dbReference type="Pfam" id="PF04185">
    <property type="entry name" value="Phosphoesterase"/>
    <property type="match status" value="2"/>
</dbReference>
<dbReference type="KEGG" id="aca:ACP_2725"/>
<dbReference type="InParanoid" id="C1F333"/>
<dbReference type="InterPro" id="IPR019546">
    <property type="entry name" value="TAT_signal_bac_arc"/>
</dbReference>
<dbReference type="InterPro" id="IPR007312">
    <property type="entry name" value="Phosphoesterase"/>
</dbReference>
<keyword evidence="6" id="KW-1185">Reference proteome</keyword>
<dbReference type="eggNOG" id="COG3511">
    <property type="taxonomic scope" value="Bacteria"/>
</dbReference>
<dbReference type="RefSeq" id="WP_015897788.1">
    <property type="nucleotide sequence ID" value="NC_012483.1"/>
</dbReference>
<feature type="domain" description="Bacterial phospholipase C C-terminal" evidence="4">
    <location>
        <begin position="632"/>
        <end position="729"/>
    </location>
</feature>
<dbReference type="NCBIfam" id="TIGR03396">
    <property type="entry name" value="PC_PLC"/>
    <property type="match status" value="1"/>
</dbReference>
<dbReference type="InterPro" id="IPR008475">
    <property type="entry name" value="PLipase_C_C"/>
</dbReference>
<accession>C1F333</accession>
<dbReference type="OrthoDB" id="9770871at2"/>
<reference evidence="5 6" key="1">
    <citation type="journal article" date="2009" name="Appl. Environ. Microbiol.">
        <title>Three genomes from the phylum Acidobacteria provide insight into the lifestyles of these microorganisms in soils.</title>
        <authorList>
            <person name="Ward N.L."/>
            <person name="Challacombe J.F."/>
            <person name="Janssen P.H."/>
            <person name="Henrissat B."/>
            <person name="Coutinho P.M."/>
            <person name="Wu M."/>
            <person name="Xie G."/>
            <person name="Haft D.H."/>
            <person name="Sait M."/>
            <person name="Badger J."/>
            <person name="Barabote R.D."/>
            <person name="Bradley B."/>
            <person name="Brettin T.S."/>
            <person name="Brinkac L.M."/>
            <person name="Bruce D."/>
            <person name="Creasy T."/>
            <person name="Daugherty S.C."/>
            <person name="Davidsen T.M."/>
            <person name="DeBoy R.T."/>
            <person name="Detter J.C."/>
            <person name="Dodson R.J."/>
            <person name="Durkin A.S."/>
            <person name="Ganapathy A."/>
            <person name="Gwinn-Giglio M."/>
            <person name="Han C.S."/>
            <person name="Khouri H."/>
            <person name="Kiss H."/>
            <person name="Kothari S.P."/>
            <person name="Madupu R."/>
            <person name="Nelson K.E."/>
            <person name="Nelson W.C."/>
            <person name="Paulsen I."/>
            <person name="Penn K."/>
            <person name="Ren Q."/>
            <person name="Rosovitz M.J."/>
            <person name="Selengut J.D."/>
            <person name="Shrivastava S."/>
            <person name="Sullivan S.A."/>
            <person name="Tapia R."/>
            <person name="Thompson L.S."/>
            <person name="Watkins K.L."/>
            <person name="Yang Q."/>
            <person name="Yu C."/>
            <person name="Zafar N."/>
            <person name="Zhou L."/>
            <person name="Kuske C.R."/>
        </authorList>
    </citation>
    <scope>NUCLEOTIDE SEQUENCE [LARGE SCALE GENOMIC DNA]</scope>
    <source>
        <strain evidence="6">ATCC 51196 / DSM 11244 / BCRC 80197 / JCM 7670 / NBRC 15755 / NCIMB 13165 / 161</strain>
    </source>
</reference>
<dbReference type="InterPro" id="IPR006311">
    <property type="entry name" value="TAT_signal"/>
</dbReference>
<dbReference type="InterPro" id="IPR017767">
    <property type="entry name" value="PC-PLC"/>
</dbReference>
<dbReference type="PANTHER" id="PTHR31956:SF1">
    <property type="entry name" value="NON-SPECIFIC PHOSPHOLIPASE C1"/>
    <property type="match status" value="1"/>
</dbReference>
<dbReference type="Gene3D" id="3.40.720.10">
    <property type="entry name" value="Alkaline Phosphatase, subunit A"/>
    <property type="match status" value="2"/>
</dbReference>
<evidence type="ECO:0000256" key="1">
    <source>
        <dbReference type="ARBA" id="ARBA00009717"/>
    </source>
</evidence>
<dbReference type="PANTHER" id="PTHR31956">
    <property type="entry name" value="NON-SPECIFIC PHOSPHOLIPASE C4-RELATED"/>
    <property type="match status" value="1"/>
</dbReference>
<dbReference type="PROSITE" id="PS51318">
    <property type="entry name" value="TAT"/>
    <property type="match status" value="1"/>
</dbReference>
<dbReference type="InterPro" id="IPR017850">
    <property type="entry name" value="Alkaline_phosphatase_core_sf"/>
</dbReference>
<dbReference type="Proteomes" id="UP000002207">
    <property type="component" value="Chromosome"/>
</dbReference>
<evidence type="ECO:0000313" key="6">
    <source>
        <dbReference type="Proteomes" id="UP000002207"/>
    </source>
</evidence>
<feature type="domain" description="Bacterial phospholipase C C-terminal" evidence="4">
    <location>
        <begin position="738"/>
        <end position="820"/>
    </location>
</feature>
<gene>
    <name evidence="5" type="ordered locus">ACP_2725</name>
</gene>
<dbReference type="HOGENOM" id="CLU_008770_1_0_0"/>
<evidence type="ECO:0000313" key="5">
    <source>
        <dbReference type="EMBL" id="ACO34429.1"/>
    </source>
</evidence>
<sequence length="837" mass="93458">MQTRRDFLKLAALISGAGFTGMLPASIERAYAIEPEPGSTWLDAEHIVILMQENRSFDHTFGTLRGVRGFNDPRALRLPNGNLVFVQTDQEGQSYAPWRLDIRDTRITWMGSLPHSRESQIDAWNQGRHDGWLDAKRSGDKKYSHVPMTMGYYTREDLPFYYALADAFTVCDQNYCSVLSSTSPNRCYLWTGTIRDRQSPGSKVFIRNEQIDGGGLVWKTFPERLQEAGITWKTYQNDLTRSALTGEESDWLSNFGDNTLECFDAYNAEAYPGFAAAAESWKVDLTEQARKLEAGISAAPDAAQAAQMRAWLKQVQDNIAKIDAALSNCGNKRYQQLTDEQKALFHAAFVTNAGDPDYHALSSLEFEEAGQPRTMRVPKGDIFHQFRKDVQEGKLPTVSWLVAPQNFSDHPTSPWFGAWYVSEAMDILTSNPDVWKKTIFILNYDENDGYFDHAPSFVAADPKRPETGGASSGISTALDYTYIEDELAQGVAPQEARRGPIGLGFRVPMIVASPWTRGGWVNSQVFDHTSTLQLLEHFVEAKYGKSVREENISTWRRTVTGDMTSVFRPFHSASSDLNFVDRDPFVVSIEKARYKEIPNNYRALSANDLASMQHSPRHSALLAKQETGIRHACALPYELYADGSLSQDGKHWELRLTAGDQAYGARSAGAPFNVYLRNLKNGKSMQAATYAVKAGDTLLQKIPLEIFVDSNYDIEIHGPNGFYRSFVGKISSPSPVVVRVAYEQDASRLTGNIEIHLQNKGRKTMAVSVIDQSYGRPSVHRSINGGDQTAIIIPLQSSHLWYDFTIHAGESEVSARYAGRVETGHPGYSDPLMGSMA</sequence>
<name>C1F333_ACIC5</name>
<protein>
    <recommendedName>
        <fullName evidence="2">phospholipase C</fullName>
        <ecNumber evidence="2">3.1.4.3</ecNumber>
    </recommendedName>
</protein>
<evidence type="ECO:0000259" key="4">
    <source>
        <dbReference type="Pfam" id="PF05506"/>
    </source>
</evidence>
<dbReference type="AlphaFoldDB" id="C1F333"/>
<dbReference type="GO" id="GO:0016042">
    <property type="term" value="P:lipid catabolic process"/>
    <property type="evidence" value="ECO:0007669"/>
    <property type="project" value="InterPro"/>
</dbReference>
<dbReference type="Pfam" id="PF05506">
    <property type="entry name" value="PLipase_C_C"/>
    <property type="match status" value="2"/>
</dbReference>